<proteinExistence type="predicted"/>
<evidence type="ECO:0000313" key="2">
    <source>
        <dbReference type="Proteomes" id="UP001059617"/>
    </source>
</evidence>
<keyword evidence="2" id="KW-1185">Reference proteome</keyword>
<evidence type="ECO:0000313" key="1">
    <source>
        <dbReference type="EMBL" id="UWP79132.1"/>
    </source>
</evidence>
<reference evidence="1" key="2">
    <citation type="submission" date="2022-09" db="EMBL/GenBank/DDBJ databases">
        <title>Biosynthetic gene clusters of Dactylosporangioum fulvum.</title>
        <authorList>
            <person name="Caradec T."/>
        </authorList>
    </citation>
    <scope>NUCLEOTIDE SEQUENCE</scope>
    <source>
        <strain evidence="1">NRRL B-16292</strain>
    </source>
</reference>
<dbReference type="Pfam" id="PF13671">
    <property type="entry name" value="AAA_33"/>
    <property type="match status" value="1"/>
</dbReference>
<dbReference type="InterPro" id="IPR027417">
    <property type="entry name" value="P-loop_NTPase"/>
</dbReference>
<organism evidence="1 2">
    <name type="scientific">Dactylosporangium fulvum</name>
    <dbReference type="NCBI Taxonomy" id="53359"/>
    <lineage>
        <taxon>Bacteria</taxon>
        <taxon>Bacillati</taxon>
        <taxon>Actinomycetota</taxon>
        <taxon>Actinomycetes</taxon>
        <taxon>Micromonosporales</taxon>
        <taxon>Micromonosporaceae</taxon>
        <taxon>Dactylosporangium</taxon>
    </lineage>
</organism>
<dbReference type="EMBL" id="CP073720">
    <property type="protein sequence ID" value="UWP79132.1"/>
    <property type="molecule type" value="Genomic_DNA"/>
</dbReference>
<reference evidence="1" key="1">
    <citation type="submission" date="2021-04" db="EMBL/GenBank/DDBJ databases">
        <authorList>
            <person name="Hartkoorn R.C."/>
            <person name="Beaudoing E."/>
            <person name="Hot D."/>
        </authorList>
    </citation>
    <scope>NUCLEOTIDE SEQUENCE</scope>
    <source>
        <strain evidence="1">NRRL B-16292</strain>
    </source>
</reference>
<dbReference type="Gene3D" id="3.40.50.300">
    <property type="entry name" value="P-loop containing nucleotide triphosphate hydrolases"/>
    <property type="match status" value="1"/>
</dbReference>
<accession>A0ABY5VN20</accession>
<name>A0ABY5VN20_9ACTN</name>
<gene>
    <name evidence="1" type="ORF">Dfulv_28645</name>
</gene>
<dbReference type="SUPFAM" id="SSF52540">
    <property type="entry name" value="P-loop containing nucleoside triphosphate hydrolases"/>
    <property type="match status" value="1"/>
</dbReference>
<dbReference type="Proteomes" id="UP001059617">
    <property type="component" value="Chromosome"/>
</dbReference>
<protein>
    <submittedName>
        <fullName evidence="1">AAA family ATPase</fullName>
    </submittedName>
</protein>
<dbReference type="RefSeq" id="WP_259856659.1">
    <property type="nucleotide sequence ID" value="NZ_BAAAST010000100.1"/>
</dbReference>
<sequence length="219" mass="24148">MDPGSLRERLRHVHWIGGGSGAGKSTVARRLAERHGLVHYSTDAVMGDHAGRSTPGDSPHLHGFIAMDMDERWVHRSPETMLETFHWYRGEGFGLIVDDLLRLPAGPPVVAEGFRLLPALVRPLLAEPGQAVWLLPTPGFRRAAFASRGSLWEIAGRTGDPERALHNLLERDRMFTDRLRAETKELGLRAIEVDTTMTEDGLAGRAAQTLGLRASAPDR</sequence>